<proteinExistence type="predicted"/>
<evidence type="ECO:0008006" key="4">
    <source>
        <dbReference type="Google" id="ProtNLM"/>
    </source>
</evidence>
<reference evidence="2 3" key="1">
    <citation type="submission" date="2021-01" db="EMBL/GenBank/DDBJ databases">
        <title>Genomic Encyclopedia of Type Strains, Phase IV (KMG-IV): sequencing the most valuable type-strain genomes for metagenomic binning, comparative biology and taxonomic classification.</title>
        <authorList>
            <person name="Goeker M."/>
        </authorList>
    </citation>
    <scope>NUCLEOTIDE SEQUENCE [LARGE SCALE GENOMIC DNA]</scope>
    <source>
        <strain evidence="2 3">DSM 104297</strain>
    </source>
</reference>
<gene>
    <name evidence="2" type="ORF">JOC83_001711</name>
</gene>
<organism evidence="2 3">
    <name type="scientific">Priestia iocasae</name>
    <dbReference type="NCBI Taxonomy" id="2291674"/>
    <lineage>
        <taxon>Bacteria</taxon>
        <taxon>Bacillati</taxon>
        <taxon>Bacillota</taxon>
        <taxon>Bacilli</taxon>
        <taxon>Bacillales</taxon>
        <taxon>Bacillaceae</taxon>
        <taxon>Priestia</taxon>
    </lineage>
</organism>
<protein>
    <recommendedName>
        <fullName evidence="4">CXXC-20-CXXC protein</fullName>
    </recommendedName>
</protein>
<sequence>MNMAKCTNCQTRWKAKDIWSLGFSKIGKPCSICGERQYISAKTKKMMTLGYISLAFALIFPFIIKLSNKDEPWL</sequence>
<keyword evidence="1" id="KW-0812">Transmembrane</keyword>
<evidence type="ECO:0000313" key="2">
    <source>
        <dbReference type="EMBL" id="MBM7702864.1"/>
    </source>
</evidence>
<dbReference type="EMBL" id="JAFBFC010000003">
    <property type="protein sequence ID" value="MBM7702864.1"/>
    <property type="molecule type" value="Genomic_DNA"/>
</dbReference>
<keyword evidence="1" id="KW-0472">Membrane</keyword>
<comment type="caution">
    <text evidence="2">The sequence shown here is derived from an EMBL/GenBank/DDBJ whole genome shotgun (WGS) entry which is preliminary data.</text>
</comment>
<evidence type="ECO:0000313" key="3">
    <source>
        <dbReference type="Proteomes" id="UP000809829"/>
    </source>
</evidence>
<dbReference type="RefSeq" id="WP_239583431.1">
    <property type="nucleotide sequence ID" value="NZ_JAFBFC010000003.1"/>
</dbReference>
<accession>A0ABS2QTR4</accession>
<evidence type="ECO:0000256" key="1">
    <source>
        <dbReference type="SAM" id="Phobius"/>
    </source>
</evidence>
<name>A0ABS2QTR4_9BACI</name>
<keyword evidence="3" id="KW-1185">Reference proteome</keyword>
<keyword evidence="1" id="KW-1133">Transmembrane helix</keyword>
<dbReference type="Proteomes" id="UP000809829">
    <property type="component" value="Unassembled WGS sequence"/>
</dbReference>
<feature type="transmembrane region" description="Helical" evidence="1">
    <location>
        <begin position="46"/>
        <end position="64"/>
    </location>
</feature>